<name>A0A1H2N3Z2_9PSED</name>
<dbReference type="InterPro" id="IPR001826">
    <property type="entry name" value="RHS"/>
</dbReference>
<protein>
    <submittedName>
        <fullName evidence="2">RHS protein</fullName>
    </submittedName>
</protein>
<dbReference type="Proteomes" id="UP000198600">
    <property type="component" value="Chromosome I"/>
</dbReference>
<gene>
    <name evidence="2" type="ORF">SAMN05216202_2948</name>
</gene>
<reference evidence="3" key="1">
    <citation type="submission" date="2016-10" db="EMBL/GenBank/DDBJ databases">
        <authorList>
            <person name="Varghese N."/>
            <person name="Submissions S."/>
        </authorList>
    </citation>
    <scope>NUCLEOTIDE SEQUENCE [LARGE SCALE GENOMIC DNA]</scope>
    <source>
        <strain evidence="3">LMG 2223</strain>
    </source>
</reference>
<sequence>MGICFLSQNENNYQRKQLKIHTNFKLKPRSYLFIDIKIARCKKIHDYHNDLNGLPEQLTDIDEHNVWQATYRVWGSPPRGRQDSRLRHVGKTKQSYTPVPSPSTPCNVYSQLIWVMTCYIRYTILLLLPTRPKVAPLSQTYRRIIAPLQYPF</sequence>
<proteinExistence type="predicted"/>
<keyword evidence="3" id="KW-1185">Reference proteome</keyword>
<dbReference type="Pfam" id="PF03527">
    <property type="entry name" value="RHS"/>
    <property type="match status" value="1"/>
</dbReference>
<dbReference type="AlphaFoldDB" id="A0A1H2N3Z2"/>
<evidence type="ECO:0000259" key="1">
    <source>
        <dbReference type="Pfam" id="PF03527"/>
    </source>
</evidence>
<organism evidence="2 3">
    <name type="scientific">Pseudomonas mucidolens</name>
    <dbReference type="NCBI Taxonomy" id="46679"/>
    <lineage>
        <taxon>Bacteria</taxon>
        <taxon>Pseudomonadati</taxon>
        <taxon>Pseudomonadota</taxon>
        <taxon>Gammaproteobacteria</taxon>
        <taxon>Pseudomonadales</taxon>
        <taxon>Pseudomonadaceae</taxon>
        <taxon>Pseudomonas</taxon>
    </lineage>
</organism>
<dbReference type="EMBL" id="LT629802">
    <property type="protein sequence ID" value="SDV00180.1"/>
    <property type="molecule type" value="Genomic_DNA"/>
</dbReference>
<accession>A0A1H2N3Z2</accession>
<feature type="domain" description="RHS protein conserved region" evidence="1">
    <location>
        <begin position="44"/>
        <end position="75"/>
    </location>
</feature>
<evidence type="ECO:0000313" key="3">
    <source>
        <dbReference type="Proteomes" id="UP000198600"/>
    </source>
</evidence>
<evidence type="ECO:0000313" key="2">
    <source>
        <dbReference type="EMBL" id="SDV00180.1"/>
    </source>
</evidence>
<dbReference type="STRING" id="46679.SAMN05216202_2948"/>